<sequence>MYPYCDKTKNVINLIGSGDAAYVPKAITCAIKTLDAIAADESLDTKTREDAAFAAANLVLSDYNDND</sequence>
<proteinExistence type="predicted"/>
<gene>
    <name evidence="1" type="ORF">GCM10007916_13130</name>
</gene>
<organism evidence="1 2">
    <name type="scientific">Psychromonas marina</name>
    <dbReference type="NCBI Taxonomy" id="88364"/>
    <lineage>
        <taxon>Bacteria</taxon>
        <taxon>Pseudomonadati</taxon>
        <taxon>Pseudomonadota</taxon>
        <taxon>Gammaproteobacteria</taxon>
        <taxon>Alteromonadales</taxon>
        <taxon>Psychromonadaceae</taxon>
        <taxon>Psychromonas</taxon>
    </lineage>
</organism>
<name>A0ABQ6DYK3_9GAMM</name>
<dbReference type="Pfam" id="PF06786">
    <property type="entry name" value="UPF0253"/>
    <property type="match status" value="1"/>
</dbReference>
<dbReference type="RefSeq" id="WP_284203363.1">
    <property type="nucleotide sequence ID" value="NZ_BSPQ01000002.1"/>
</dbReference>
<accession>A0ABQ6DYK3</accession>
<evidence type="ECO:0000313" key="1">
    <source>
        <dbReference type="EMBL" id="GLS90246.1"/>
    </source>
</evidence>
<evidence type="ECO:0000313" key="2">
    <source>
        <dbReference type="Proteomes" id="UP001157353"/>
    </source>
</evidence>
<dbReference type="Proteomes" id="UP001157353">
    <property type="component" value="Unassembled WGS sequence"/>
</dbReference>
<dbReference type="NCBIfam" id="NF003436">
    <property type="entry name" value="PRK04964.1"/>
    <property type="match status" value="1"/>
</dbReference>
<dbReference type="EMBL" id="BSPQ01000002">
    <property type="protein sequence ID" value="GLS90246.1"/>
    <property type="molecule type" value="Genomic_DNA"/>
</dbReference>
<reference evidence="2" key="1">
    <citation type="journal article" date="2019" name="Int. J. Syst. Evol. Microbiol.">
        <title>The Global Catalogue of Microorganisms (GCM) 10K type strain sequencing project: providing services to taxonomists for standard genome sequencing and annotation.</title>
        <authorList>
            <consortium name="The Broad Institute Genomics Platform"/>
            <consortium name="The Broad Institute Genome Sequencing Center for Infectious Disease"/>
            <person name="Wu L."/>
            <person name="Ma J."/>
        </authorList>
    </citation>
    <scope>NUCLEOTIDE SEQUENCE [LARGE SCALE GENOMIC DNA]</scope>
    <source>
        <strain evidence="2">NBRC 103166</strain>
    </source>
</reference>
<comment type="caution">
    <text evidence="1">The sequence shown here is derived from an EMBL/GenBank/DDBJ whole genome shotgun (WGS) entry which is preliminary data.</text>
</comment>
<keyword evidence="2" id="KW-1185">Reference proteome</keyword>
<protein>
    <submittedName>
        <fullName evidence="1">UPF0253 protein</fullName>
    </submittedName>
</protein>
<dbReference type="InterPro" id="IPR009624">
    <property type="entry name" value="UPF0253"/>
</dbReference>